<dbReference type="SUPFAM" id="SSF55811">
    <property type="entry name" value="Nudix"/>
    <property type="match status" value="1"/>
</dbReference>
<dbReference type="InterPro" id="IPR015797">
    <property type="entry name" value="NUDIX_hydrolase-like_dom_sf"/>
</dbReference>
<keyword evidence="1" id="KW-0378">Hydrolase</keyword>
<name>A0A4S4B0W6_9RHOO</name>
<proteinExistence type="predicted"/>
<organism evidence="1 2">
    <name type="scientific">Pseudothauera nasutitermitis</name>
    <dbReference type="NCBI Taxonomy" id="2565930"/>
    <lineage>
        <taxon>Bacteria</taxon>
        <taxon>Pseudomonadati</taxon>
        <taxon>Pseudomonadota</taxon>
        <taxon>Betaproteobacteria</taxon>
        <taxon>Rhodocyclales</taxon>
        <taxon>Zoogloeaceae</taxon>
        <taxon>Pseudothauera</taxon>
    </lineage>
</organism>
<evidence type="ECO:0000313" key="2">
    <source>
        <dbReference type="Proteomes" id="UP000308430"/>
    </source>
</evidence>
<dbReference type="AlphaFoldDB" id="A0A4S4B0W6"/>
<dbReference type="Proteomes" id="UP000308430">
    <property type="component" value="Unassembled WGS sequence"/>
</dbReference>
<keyword evidence="2" id="KW-1185">Reference proteome</keyword>
<sequence length="169" mass="19257">MNDQITQAVETLVAAVPDPARGLPDDIFYYISRTTPFINVDLLIQDERGRTLLAWRDDIHSGTGWHIPGGIIRFKETIASRIQQVALSEIGTPVEYDPEPLALNEMIHHDRDLRGHFISLLYRCRLDSAFIPKNAGLTPMDAGYLKWHEACPANMIAYHDVYRAYIRQP</sequence>
<dbReference type="RefSeq" id="WP_136347898.1">
    <property type="nucleotide sequence ID" value="NZ_SSOC01000003.1"/>
</dbReference>
<reference evidence="1 2" key="1">
    <citation type="submission" date="2019-04" db="EMBL/GenBank/DDBJ databases">
        <title>Azoarcus nasutitermitis sp. nov. isolated from termite nest.</title>
        <authorList>
            <person name="Lin S.-Y."/>
            <person name="Hameed A."/>
            <person name="Hsu Y.-H."/>
            <person name="Young C.-C."/>
        </authorList>
    </citation>
    <scope>NUCLEOTIDE SEQUENCE [LARGE SCALE GENOMIC DNA]</scope>
    <source>
        <strain evidence="1 2">CC-YHH838</strain>
    </source>
</reference>
<evidence type="ECO:0000313" key="1">
    <source>
        <dbReference type="EMBL" id="THF65692.1"/>
    </source>
</evidence>
<gene>
    <name evidence="1" type="ORF">E6C76_09020</name>
</gene>
<dbReference type="Gene3D" id="3.90.79.10">
    <property type="entry name" value="Nucleoside Triphosphate Pyrophosphohydrolase"/>
    <property type="match status" value="1"/>
</dbReference>
<accession>A0A4S4B0W6</accession>
<dbReference type="OrthoDB" id="542521at2"/>
<protein>
    <submittedName>
        <fullName evidence="1">NUDIX hydrolase</fullName>
    </submittedName>
</protein>
<comment type="caution">
    <text evidence="1">The sequence shown here is derived from an EMBL/GenBank/DDBJ whole genome shotgun (WGS) entry which is preliminary data.</text>
</comment>
<dbReference type="GO" id="GO:0016787">
    <property type="term" value="F:hydrolase activity"/>
    <property type="evidence" value="ECO:0007669"/>
    <property type="project" value="UniProtKB-KW"/>
</dbReference>
<dbReference type="EMBL" id="SSOC01000003">
    <property type="protein sequence ID" value="THF65692.1"/>
    <property type="molecule type" value="Genomic_DNA"/>
</dbReference>